<reference evidence="2" key="2">
    <citation type="submission" date="2012-05" db="EMBL/GenBank/DDBJ databases">
        <title>Annotation of the Genome Sequence of Fusarium oxysporum f. sp. melonis 26406.</title>
        <authorList>
            <consortium name="The Broad Institute Genomics Platform"/>
            <person name="Ma L.-J."/>
            <person name="Corby-Kistler H."/>
            <person name="Broz K."/>
            <person name="Gale L.R."/>
            <person name="Jonkers W."/>
            <person name="O'Donnell K."/>
            <person name="Ploetz R."/>
            <person name="Steinberg C."/>
            <person name="Schwartz D.C."/>
            <person name="VanEtten H."/>
            <person name="Zhou S."/>
            <person name="Young S.K."/>
            <person name="Zeng Q."/>
            <person name="Gargeya S."/>
            <person name="Fitzgerald M."/>
            <person name="Abouelleil A."/>
            <person name="Alvarado L."/>
            <person name="Chapman S.B."/>
            <person name="Gainer-Dewar J."/>
            <person name="Goldberg J."/>
            <person name="Griggs A."/>
            <person name="Gujja S."/>
            <person name="Hansen M."/>
            <person name="Howarth C."/>
            <person name="Imamovic A."/>
            <person name="Ireland A."/>
            <person name="Larimer J."/>
            <person name="McCowan C."/>
            <person name="Murphy C."/>
            <person name="Pearson M."/>
            <person name="Poon T.W."/>
            <person name="Priest M."/>
            <person name="Roberts A."/>
            <person name="Saif S."/>
            <person name="Shea T."/>
            <person name="Sykes S."/>
            <person name="Wortman J."/>
            <person name="Nusbaum C."/>
            <person name="Birren B."/>
        </authorList>
    </citation>
    <scope>NUCLEOTIDE SEQUENCE</scope>
    <source>
        <strain evidence="2">26406</strain>
    </source>
</reference>
<organism evidence="2">
    <name type="scientific">Fusarium oxysporum f. sp. melonis 26406</name>
    <dbReference type="NCBI Taxonomy" id="1089452"/>
    <lineage>
        <taxon>Eukaryota</taxon>
        <taxon>Fungi</taxon>
        <taxon>Dikarya</taxon>
        <taxon>Ascomycota</taxon>
        <taxon>Pezizomycotina</taxon>
        <taxon>Sordariomycetes</taxon>
        <taxon>Hypocreomycetidae</taxon>
        <taxon>Hypocreales</taxon>
        <taxon>Nectriaceae</taxon>
        <taxon>Fusarium</taxon>
        <taxon>Fusarium oxysporum species complex</taxon>
    </lineage>
</organism>
<protein>
    <submittedName>
        <fullName evidence="2">Serine/threonine protein kinase</fullName>
    </submittedName>
</protein>
<dbReference type="PANTHER" id="PTHR24359">
    <property type="entry name" value="SERINE/THREONINE-PROTEIN KINASE SBK1"/>
    <property type="match status" value="1"/>
</dbReference>
<accession>W9Z128</accession>
<dbReference type="InterPro" id="IPR008271">
    <property type="entry name" value="Ser/Thr_kinase_AS"/>
</dbReference>
<keyword evidence="2" id="KW-0808">Transferase</keyword>
<dbReference type="PROSITE" id="PS00108">
    <property type="entry name" value="PROTEIN_KINASE_ST"/>
    <property type="match status" value="1"/>
</dbReference>
<dbReference type="GO" id="GO:0004674">
    <property type="term" value="F:protein serine/threonine kinase activity"/>
    <property type="evidence" value="ECO:0007669"/>
    <property type="project" value="UniProtKB-KW"/>
</dbReference>
<dbReference type="EMBL" id="JH659427">
    <property type="protein sequence ID" value="EXK25065.1"/>
    <property type="molecule type" value="Genomic_DNA"/>
</dbReference>
<evidence type="ECO:0000259" key="1">
    <source>
        <dbReference type="PROSITE" id="PS50011"/>
    </source>
</evidence>
<dbReference type="CDD" id="cd00180">
    <property type="entry name" value="PKc"/>
    <property type="match status" value="1"/>
</dbReference>
<sequence>MDLHNYEDVSREIRHNLSQQFKRKDEDEMFATRMLAENILSDQELERVYKSLRSSEESHSRPSSSANSSNEDFFVQNIKEKSLHDFLAVLLYALCSKSAAQSFEAKLVFGDESKINLPVSREDLIRLFGGGSRDIDEFFRCQKYFCTIVIGFPEDNILQSSGSWRKPWLSETPLGSGSYGSVFEVQIAEYHFTEDSKLEGTYATAKVIARKDFTVDKQASFEKEVQVMKEIRESAEGHANILKSFGTLIIEGDKPEFSLFMPKAETDLAKYFSNSKNGGVPLSMDERWCLISSAMGLADGLDFLHTQITAKGMRERVCFHMDLKPANVLIFPGEKHKIWKISDFGMSKVKDKPVGTTTQEDIVTDFEKLFIRRSQVDTGGASKTVIAREQGTFLPSEARGRGKTMNEKSDVWALGCILSLLFTYMEFQTPGLEGYVELRVKYSRLSEDSFYGKNAMGRSFPINKGVEEQHKALVKAAAKRGSTEKKAIQSFLGFLEDKIFLERQDKRCAARVVREKLQETRQRYQAVVASKTEGTEERSRIFNLIPGVKKREDATLASGITVSPDYVSWQLDKYKATRAKGCDCSPNGAFIAYWDEEEIMVFMKSHGVKQELSPVDKEGRKPDDSDRVWKAIKLTNRYLIAITTGCEHNCYIFDMKLAASLTTYTVVSLPESETSLLDVSPDLGSFMCIRKSSNGRSLFYSSTIQPCIGQLYKANETSEDQKTTAHGQVKVEAGISRTDQKTAWLEWQAADMLRIISHSKNRGYVAFQSQDSPLLLSIAFFCVDELLHIEAKLNETSFIGETASLFTDMACTSNGSTGTDVLVVLHTKRISQVGFTDLKTQAKISAKSPIDDYRILNLAIDKSSGKIIALGVRSLYVNVCLLEIKWRTGSTVLQVTKRLAVLEKLLEVDEPKVRICQEGGQKIALITGLTSNDRSAVYQVSLNGLSRA</sequence>
<reference evidence="2" key="1">
    <citation type="submission" date="2012-04" db="EMBL/GenBank/DDBJ databases">
        <title>The Genome Sequence of Fusarium oxysporum melonis.</title>
        <authorList>
            <consortium name="The Broad Institute Genome Sequencing Platform"/>
            <person name="Ma L.-J."/>
            <person name="Gale L.R."/>
            <person name="Schwartz D.C."/>
            <person name="Zhou S."/>
            <person name="Corby-Kistler H."/>
            <person name="Young S.K."/>
            <person name="Zeng Q."/>
            <person name="Gargeya S."/>
            <person name="Fitzgerald M."/>
            <person name="Haas B."/>
            <person name="Abouelleil A."/>
            <person name="Alvarado L."/>
            <person name="Arachchi H.M."/>
            <person name="Berlin A."/>
            <person name="Brown A."/>
            <person name="Chapman S.B."/>
            <person name="Chen Z."/>
            <person name="Dunbar C."/>
            <person name="Freedman E."/>
            <person name="Gearin G."/>
            <person name="Goldberg J."/>
            <person name="Griggs A."/>
            <person name="Gujja S."/>
            <person name="Heiman D."/>
            <person name="Howarth C."/>
            <person name="Larson L."/>
            <person name="Lui A."/>
            <person name="MacDonald P.J.P."/>
            <person name="Montmayeur A."/>
            <person name="Murphy C."/>
            <person name="Neiman D."/>
            <person name="Pearson M."/>
            <person name="Priest M."/>
            <person name="Roberts A."/>
            <person name="Saif S."/>
            <person name="Shea T."/>
            <person name="Shenoy N."/>
            <person name="Sisk P."/>
            <person name="Stolte C."/>
            <person name="Sykes S."/>
            <person name="Wortman J."/>
            <person name="Nusbaum C."/>
            <person name="Birren B."/>
        </authorList>
    </citation>
    <scope>NUCLEOTIDE SEQUENCE</scope>
    <source>
        <strain evidence="2">26406</strain>
    </source>
</reference>
<dbReference type="Proteomes" id="UP000030703">
    <property type="component" value="Unassembled WGS sequence"/>
</dbReference>
<dbReference type="PANTHER" id="PTHR24359:SF1">
    <property type="entry name" value="INHIBITOR OF NUCLEAR FACTOR KAPPA-B KINASE EPSILON SUBUNIT HOMOLOG 1-RELATED"/>
    <property type="match status" value="1"/>
</dbReference>
<keyword evidence="2" id="KW-0723">Serine/threonine-protein kinase</keyword>
<dbReference type="Gene3D" id="1.10.510.10">
    <property type="entry name" value="Transferase(Phosphotransferase) domain 1"/>
    <property type="match status" value="1"/>
</dbReference>
<dbReference type="AlphaFoldDB" id="W9Z128"/>
<dbReference type="GO" id="GO:0005524">
    <property type="term" value="F:ATP binding"/>
    <property type="evidence" value="ECO:0007669"/>
    <property type="project" value="InterPro"/>
</dbReference>
<dbReference type="InterPro" id="IPR011009">
    <property type="entry name" value="Kinase-like_dom_sf"/>
</dbReference>
<proteinExistence type="predicted"/>
<dbReference type="InterPro" id="IPR000719">
    <property type="entry name" value="Prot_kinase_dom"/>
</dbReference>
<dbReference type="OrthoDB" id="5986190at2759"/>
<evidence type="ECO:0000313" key="2">
    <source>
        <dbReference type="EMBL" id="EXK25065.1"/>
    </source>
</evidence>
<name>W9Z128_FUSOX</name>
<gene>
    <name evidence="2" type="ORF">FOMG_18253</name>
</gene>
<keyword evidence="2" id="KW-0418">Kinase</keyword>
<dbReference type="PROSITE" id="PS50011">
    <property type="entry name" value="PROTEIN_KINASE_DOM"/>
    <property type="match status" value="1"/>
</dbReference>
<dbReference type="VEuPathDB" id="FungiDB:FOMG_18253"/>
<dbReference type="SUPFAM" id="SSF56112">
    <property type="entry name" value="Protein kinase-like (PK-like)"/>
    <property type="match status" value="1"/>
</dbReference>
<dbReference type="SMART" id="SM00220">
    <property type="entry name" value="S_TKc"/>
    <property type="match status" value="1"/>
</dbReference>
<dbReference type="Pfam" id="PF00069">
    <property type="entry name" value="Pkinase"/>
    <property type="match status" value="1"/>
</dbReference>
<feature type="domain" description="Protein kinase" evidence="1">
    <location>
        <begin position="168"/>
        <end position="501"/>
    </location>
</feature>
<dbReference type="HOGENOM" id="CLU_013327_0_0_1"/>